<evidence type="ECO:0000313" key="2">
    <source>
        <dbReference type="Proteomes" id="UP000001548"/>
    </source>
</evidence>
<dbReference type="Pfam" id="PF00102">
    <property type="entry name" value="Y_phosphatase"/>
    <property type="match status" value="2"/>
</dbReference>
<dbReference type="PANTHER" id="PTHR46163">
    <property type="entry name" value="TYROSINE-PROTEIN PHOSPHATASE-RELATED"/>
    <property type="match status" value="1"/>
</dbReference>
<dbReference type="EMBL" id="AACB03000004">
    <property type="protein sequence ID" value="KAE8302353.1"/>
    <property type="molecule type" value="Genomic_DNA"/>
</dbReference>
<dbReference type="InterPro" id="IPR016130">
    <property type="entry name" value="Tyr_Pase_AS"/>
</dbReference>
<dbReference type="GO" id="GO:0004725">
    <property type="term" value="F:protein tyrosine phosphatase activity"/>
    <property type="evidence" value="ECO:0007669"/>
    <property type="project" value="InterPro"/>
</dbReference>
<dbReference type="KEGG" id="gla:GL50803_0025035"/>
<dbReference type="InterPro" id="IPR029021">
    <property type="entry name" value="Prot-tyrosine_phosphatase-like"/>
</dbReference>
<dbReference type="STRING" id="184922.A8B908"/>
<accession>A8B908</accession>
<dbReference type="Proteomes" id="UP000001548">
    <property type="component" value="Unassembled WGS sequence"/>
</dbReference>
<dbReference type="OMA" id="RMKLHIN"/>
<dbReference type="PROSITE" id="PS50055">
    <property type="entry name" value="TYR_PHOSPHATASE_PTP"/>
    <property type="match status" value="1"/>
</dbReference>
<dbReference type="InterPro" id="IPR000387">
    <property type="entry name" value="Tyr_Pase_dom"/>
</dbReference>
<dbReference type="AlphaFoldDB" id="A8B908"/>
<gene>
    <name evidence="1" type="ORF">GL50803_0025035</name>
</gene>
<dbReference type="RefSeq" id="XP_001708736.1">
    <property type="nucleotide sequence ID" value="XM_001708684.1"/>
</dbReference>
<reference evidence="1 2" key="1">
    <citation type="journal article" date="2007" name="Science">
        <title>Genomic minimalism in the early diverging intestinal parasite Giardia lamblia.</title>
        <authorList>
            <person name="Morrison H.G."/>
            <person name="McArthur A.G."/>
            <person name="Gillin F.D."/>
            <person name="Aley S.B."/>
            <person name="Adam R.D."/>
            <person name="Olsen G.J."/>
            <person name="Best A.A."/>
            <person name="Cande W.Z."/>
            <person name="Chen F."/>
            <person name="Cipriano M.J."/>
            <person name="Davids B.J."/>
            <person name="Dawson S.C."/>
            <person name="Elmendorf H.G."/>
            <person name="Hehl A.B."/>
            <person name="Holder M.E."/>
            <person name="Huse S.M."/>
            <person name="Kim U.U."/>
            <person name="Lasek-Nesselquist E."/>
            <person name="Manning G."/>
            <person name="Nigam A."/>
            <person name="Nixon J.E."/>
            <person name="Palm D."/>
            <person name="Passamaneck N.E."/>
            <person name="Prabhu A."/>
            <person name="Reich C.I."/>
            <person name="Reiner D.S."/>
            <person name="Samuelson J."/>
            <person name="Svard S.G."/>
            <person name="Sogin M.L."/>
        </authorList>
    </citation>
    <scope>NUCLEOTIDE SEQUENCE [LARGE SCALE GENOMIC DNA]</scope>
    <source>
        <strain evidence="1 2">WB C6</strain>
    </source>
</reference>
<dbReference type="PROSITE" id="PS00383">
    <property type="entry name" value="TYR_PHOSPHATASE_1"/>
    <property type="match status" value="1"/>
</dbReference>
<dbReference type="SUPFAM" id="SSF52799">
    <property type="entry name" value="(Phosphotyrosine protein) phosphatases II"/>
    <property type="match status" value="2"/>
</dbReference>
<keyword evidence="2" id="KW-1185">Reference proteome</keyword>
<comment type="caution">
    <text evidence="1">The sequence shown here is derived from an EMBL/GenBank/DDBJ whole genome shotgun (WGS) entry which is preliminary data.</text>
</comment>
<organism evidence="1 2">
    <name type="scientific">Giardia intestinalis (strain ATCC 50803 / WB clone C6)</name>
    <name type="common">Giardia lamblia</name>
    <dbReference type="NCBI Taxonomy" id="184922"/>
    <lineage>
        <taxon>Eukaryota</taxon>
        <taxon>Metamonada</taxon>
        <taxon>Diplomonadida</taxon>
        <taxon>Hexamitidae</taxon>
        <taxon>Giardiinae</taxon>
        <taxon>Giardia</taxon>
    </lineage>
</organism>
<dbReference type="PROSITE" id="PS50056">
    <property type="entry name" value="TYR_PHOSPHATASE_2"/>
    <property type="match status" value="1"/>
</dbReference>
<protein>
    <submittedName>
        <fullName evidence="1">Protein tyrosine phosphatase</fullName>
    </submittedName>
</protein>
<evidence type="ECO:0000313" key="1">
    <source>
        <dbReference type="EMBL" id="KAE8302353.1"/>
    </source>
</evidence>
<proteinExistence type="predicted"/>
<dbReference type="GeneID" id="5701652"/>
<dbReference type="SMART" id="SM00404">
    <property type="entry name" value="PTPc_motif"/>
    <property type="match status" value="1"/>
</dbReference>
<dbReference type="PANTHER" id="PTHR46163:SF5">
    <property type="entry name" value="TYROSINE-PROTEIN PHOSPHATASE"/>
    <property type="match status" value="1"/>
</dbReference>
<dbReference type="SMART" id="SM00194">
    <property type="entry name" value="PTPc"/>
    <property type="match status" value="1"/>
</dbReference>
<dbReference type="InterPro" id="IPR052782">
    <property type="entry name" value="Oocyte-zygote_transition_reg"/>
</dbReference>
<dbReference type="InterPro" id="IPR000242">
    <property type="entry name" value="PTP_cat"/>
</dbReference>
<dbReference type="Gene3D" id="3.90.190.10">
    <property type="entry name" value="Protein tyrosine phosphatase superfamily"/>
    <property type="match status" value="2"/>
</dbReference>
<name>A8B908_GIAIC</name>
<sequence>MTELATQDSGKGRRLSRVMKPLSISVPEPSKHTEPVRSRSSLFRAEAFVKLPYDNLEDAHKYYESSMATLTNVRLGALKQRYDNVLATRFPLKNRYTNIFPYLRTQPIALYTDKFMINSSTVSNESTDSSLASNGTFLDDSNSFTNMSSYRQSISYINDNEANTESKSPSAGTSILRTCGFPMVVPKQNQLGSPRQPEDMSLIPPTPCTAKALSPEEQETEQIYLRLSRTNLMIRYFNGNIVSLNNFTFLITQAPTIASMADFWYVVFRLKVVFIANLTRFIDDERPKAIRYWPLYKSKEHDPIYTDSVTGSYMHYAYQKAQDTNNPRAGQMFKQFIAYIKTVQEEIPEDSLFWNCTRMKLHINAVISEDAIAKSDAIGFSSEPIDAAEVEDDEGDDPLSTNLSGGNVNLLSSPLRAGSTKLASSEKGNSQPDGASRTTTINQQITLGCVAMKRYRDQFIGYKVGIKCSKEVHYSKLYYYGLWTDYSIPDNFEIIFLFSVEALRYKNRGPLCIHCSAGVGRSSTFAICIVITNMLINNFKPGQEFVKKEDVREGKVWRSFKPSILEMTEILRVQRNPLCVQTVDQFIFLHDYCNFAYAKLRGSFGTSE</sequence>
<dbReference type="VEuPathDB" id="GiardiaDB:GL50803_25035"/>
<dbReference type="HOGENOM" id="CLU_449363_0_0_1"/>
<dbReference type="InterPro" id="IPR003595">
    <property type="entry name" value="Tyr_Pase_cat"/>
</dbReference>